<dbReference type="Proteomes" id="UP001189429">
    <property type="component" value="Unassembled WGS sequence"/>
</dbReference>
<evidence type="ECO:0000313" key="1">
    <source>
        <dbReference type="EMBL" id="CAK0802797.1"/>
    </source>
</evidence>
<feature type="non-terminal residue" evidence="1">
    <location>
        <position position="1"/>
    </location>
</feature>
<evidence type="ECO:0000313" key="2">
    <source>
        <dbReference type="Proteomes" id="UP001189429"/>
    </source>
</evidence>
<organism evidence="1 2">
    <name type="scientific">Prorocentrum cordatum</name>
    <dbReference type="NCBI Taxonomy" id="2364126"/>
    <lineage>
        <taxon>Eukaryota</taxon>
        <taxon>Sar</taxon>
        <taxon>Alveolata</taxon>
        <taxon>Dinophyceae</taxon>
        <taxon>Prorocentrales</taxon>
        <taxon>Prorocentraceae</taxon>
        <taxon>Prorocentrum</taxon>
    </lineage>
</organism>
<comment type="caution">
    <text evidence="1">The sequence shown here is derived from an EMBL/GenBank/DDBJ whole genome shotgun (WGS) entry which is preliminary data.</text>
</comment>
<sequence>DDEPMNLKERNYTCIDGSFQAGQYAVGLTDGVIKIGDLEVGKLVDKVRAHRPRPRDLNKADIQGIKADWDLKQIVSCAWDRSLITGSTSTVPVFNC</sequence>
<protein>
    <submittedName>
        <fullName evidence="1">Uncharacterized protein</fullName>
    </submittedName>
</protein>
<name>A0ABN9QHH4_9DINO</name>
<keyword evidence="2" id="KW-1185">Reference proteome</keyword>
<accession>A0ABN9QHH4</accession>
<gene>
    <name evidence="1" type="ORF">PCOR1329_LOCUS10180</name>
</gene>
<dbReference type="EMBL" id="CAUYUJ010002883">
    <property type="protein sequence ID" value="CAK0802797.1"/>
    <property type="molecule type" value="Genomic_DNA"/>
</dbReference>
<reference evidence="1" key="1">
    <citation type="submission" date="2023-10" db="EMBL/GenBank/DDBJ databases">
        <authorList>
            <person name="Chen Y."/>
            <person name="Shah S."/>
            <person name="Dougan E. K."/>
            <person name="Thang M."/>
            <person name="Chan C."/>
        </authorList>
    </citation>
    <scope>NUCLEOTIDE SEQUENCE [LARGE SCALE GENOMIC DNA]</scope>
</reference>
<proteinExistence type="predicted"/>